<evidence type="ECO:0000256" key="6">
    <source>
        <dbReference type="ARBA" id="ARBA00023277"/>
    </source>
</evidence>
<accession>A0ABS7G6V4</accession>
<comment type="catalytic activity">
    <reaction evidence="1">
        <text>Hydrolysis of terminal non-reducing alpha-L-arabinofuranoside residues in alpha-L-arabinosides.</text>
        <dbReference type="EC" id="3.2.1.55"/>
    </reaction>
</comment>
<protein>
    <recommendedName>
        <fullName evidence="4">non-reducing end alpha-L-arabinofuranosidase</fullName>
        <ecNumber evidence="4">3.2.1.55</ecNumber>
    </recommendedName>
</protein>
<comment type="caution">
    <text evidence="9">The sequence shown here is derived from an EMBL/GenBank/DDBJ whole genome shotgun (WGS) entry which is preliminary data.</text>
</comment>
<dbReference type="SUPFAM" id="SSF51011">
    <property type="entry name" value="Glycosyl hydrolase domain"/>
    <property type="match status" value="1"/>
</dbReference>
<dbReference type="Gene3D" id="3.20.20.80">
    <property type="entry name" value="Glycosidases"/>
    <property type="match status" value="1"/>
</dbReference>
<keyword evidence="6" id="KW-0119">Carbohydrate metabolism</keyword>
<feature type="domain" description="Alpha-L-arabinofuranosidase C-terminal" evidence="8">
    <location>
        <begin position="319"/>
        <end position="508"/>
    </location>
</feature>
<dbReference type="InterPro" id="IPR017853">
    <property type="entry name" value="GH"/>
</dbReference>
<evidence type="ECO:0000313" key="10">
    <source>
        <dbReference type="Proteomes" id="UP000812961"/>
    </source>
</evidence>
<name>A0ABS7G6V4_9BACT</name>
<dbReference type="InterPro" id="IPR013780">
    <property type="entry name" value="Glyco_hydro_b"/>
</dbReference>
<dbReference type="SUPFAM" id="SSF51445">
    <property type="entry name" value="(Trans)glycosidases"/>
    <property type="match status" value="1"/>
</dbReference>
<dbReference type="PANTHER" id="PTHR43576:SF3">
    <property type="entry name" value="ALPHA-L-ARABINOFURANOSIDASE C"/>
    <property type="match status" value="1"/>
</dbReference>
<sequence>MSGLGLVAKGSAYAAVRSLTGQPPLDASIEIDFEHPEGTVDDGIYGQFIEHLGRAINGGIFDEGSPLSDTAGIRQDVLQKVQGLQPSILRYPGGTFTKIYHWMDGIGPRHERRSRPNLIWGGVEDNHFGTDEAIAYARLLKADAYFAVNMGSGTAEEAGNWVEYCNGTQDTYYANLRRKNGHADPFKVKYWGIGNEEAAGPDIGRLQDVKEFVKEAWLYTKAIKLQDREAKLILCGADDAWNDYVLKEMGPVCDYISMHHYVSSDKQKPASLFPQVDSMEQLILTLKGKIQTHTQEKVTDFSKWFRFPPRNNAVKISIDELGIWEPGGSGAYELEEYYTWDHALGTATFYNIMIRQSAVVGMATWAQTVNVLAPIMTSKTASICQTIYYPMQFYRQHAGNVSLKTAVNTPNLQVPGSKDAKALDIAVTRHDSDGSLVVFGVNRHPALAVKTDLRSIDAKKYKPVAVFELNATAIDAMNTLSHPDKNVVTSTEKKLSGALNDYTFPAHSITAIKYRYIGK</sequence>
<dbReference type="InterPro" id="IPR055235">
    <property type="entry name" value="ASD1_cat"/>
</dbReference>
<evidence type="ECO:0000256" key="3">
    <source>
        <dbReference type="ARBA" id="ARBA00011165"/>
    </source>
</evidence>
<reference evidence="9 10" key="1">
    <citation type="submission" date="2021-08" db="EMBL/GenBank/DDBJ databases">
        <title>The genome sequence of Chitinophaga sp. B61.</title>
        <authorList>
            <person name="Zhang X."/>
        </authorList>
    </citation>
    <scope>NUCLEOTIDE SEQUENCE [LARGE SCALE GENOMIC DNA]</scope>
    <source>
        <strain evidence="9 10">B61</strain>
    </source>
</reference>
<dbReference type="SMART" id="SM00813">
    <property type="entry name" value="Alpha-L-AF_C"/>
    <property type="match status" value="1"/>
</dbReference>
<keyword evidence="5" id="KW-0378">Hydrolase</keyword>
<evidence type="ECO:0000256" key="5">
    <source>
        <dbReference type="ARBA" id="ARBA00022801"/>
    </source>
</evidence>
<keyword evidence="10" id="KW-1185">Reference proteome</keyword>
<dbReference type="Pfam" id="PF22848">
    <property type="entry name" value="ASD1_dom"/>
    <property type="match status" value="1"/>
</dbReference>
<proteinExistence type="inferred from homology"/>
<dbReference type="PANTHER" id="PTHR43576">
    <property type="entry name" value="ALPHA-L-ARABINOFURANOSIDASE C-RELATED"/>
    <property type="match status" value="1"/>
</dbReference>
<evidence type="ECO:0000256" key="1">
    <source>
        <dbReference type="ARBA" id="ARBA00001462"/>
    </source>
</evidence>
<evidence type="ECO:0000256" key="4">
    <source>
        <dbReference type="ARBA" id="ARBA00012670"/>
    </source>
</evidence>
<comment type="similarity">
    <text evidence="2">Belongs to the glycosyl hydrolase 51 family.</text>
</comment>
<comment type="subunit">
    <text evidence="3">Homohexamer; trimer of dimers.</text>
</comment>
<keyword evidence="7" id="KW-0326">Glycosidase</keyword>
<dbReference type="EC" id="3.2.1.55" evidence="4"/>
<evidence type="ECO:0000256" key="7">
    <source>
        <dbReference type="ARBA" id="ARBA00023295"/>
    </source>
</evidence>
<dbReference type="Pfam" id="PF06964">
    <property type="entry name" value="Alpha-L-AF_C"/>
    <property type="match status" value="1"/>
</dbReference>
<dbReference type="EMBL" id="JAICCF010000001">
    <property type="protein sequence ID" value="MBW8682895.1"/>
    <property type="molecule type" value="Genomic_DNA"/>
</dbReference>
<gene>
    <name evidence="9" type="ORF">K1Y79_00995</name>
</gene>
<dbReference type="InterPro" id="IPR010720">
    <property type="entry name" value="Alpha-L-AF_C"/>
</dbReference>
<evidence type="ECO:0000259" key="8">
    <source>
        <dbReference type="SMART" id="SM00813"/>
    </source>
</evidence>
<dbReference type="Proteomes" id="UP000812961">
    <property type="component" value="Unassembled WGS sequence"/>
</dbReference>
<evidence type="ECO:0000256" key="2">
    <source>
        <dbReference type="ARBA" id="ARBA00007186"/>
    </source>
</evidence>
<evidence type="ECO:0000313" key="9">
    <source>
        <dbReference type="EMBL" id="MBW8682895.1"/>
    </source>
</evidence>
<organism evidence="9 10">
    <name type="scientific">Chitinophaga rhizophila</name>
    <dbReference type="NCBI Taxonomy" id="2866212"/>
    <lineage>
        <taxon>Bacteria</taxon>
        <taxon>Pseudomonadati</taxon>
        <taxon>Bacteroidota</taxon>
        <taxon>Chitinophagia</taxon>
        <taxon>Chitinophagales</taxon>
        <taxon>Chitinophagaceae</taxon>
        <taxon>Chitinophaga</taxon>
    </lineage>
</organism>
<dbReference type="Gene3D" id="2.60.40.1180">
    <property type="entry name" value="Golgi alpha-mannosidase II"/>
    <property type="match status" value="1"/>
</dbReference>